<sequence length="1082" mass="117667">MHNSGGVVDGLLDSVPATIGDRTVEIHAVDSGSSDGTVERLRLDPRGIRTHVMDGNRGFAAGINHAVRALAERDVPPASVVIVNPDVRFGPGTAERLVGELYRDPRVGIVAPRLLTADGELQLSLRHRPGVAATWSEAVCGGPLAHRLGLPTEVIRDRSVYESVADVGWATGGFLAVSWDCLSAVGEWDESYFLYEEEVDFCLRAGDRGYAVRYLPDAVAIRLVDASVSPWIRGLMRTNRVRHVRNREGRWPAASVRAGLLAGDLLRVCRGRADARAGAWTLARGADVDGVLRRYRPDSAASLPAGPAVPGSSGSRADAEVEAAVRAFATGGSSRTDDVPALLDAARRHGVLGVICDVVAGGEAGARVRREHTARALQQQHSLHLLGRKLDEAGVDWLVLKGPVLSEIVYRRPGVREYADLDVLVRPADFERAVDVLVAAGSTLVDGNWPMIRRQQRGELSLIGPGGVVVDLHWHVINDPQVRSELALDTGELFGNARTVRIGGAQVRTLDEVDTVVHTAVHAWKSGGDRLRWLLDVQQAALRVDDGAAVRERARALGVELPVSLMLRRAAAIGPSVARAIGTGAVTGAWLALDRALTPLPTRGHARPGGAIVLRAARDTGRIRTLVRTARAGIRHRAGHAETTDSKADLHRSVEHAMDRAAYHEAVRAHGTSGGARAPHVLVIVENLSVPFDRRVWQQSSTLVRSGYRVTVICPMGARRDTEPEVTIDGVRILRYPLRAATGGPTGYLREYGAALWHSARLARKVGHVDVVHACNPPDLLLLVGLPFKLLSRAKLVFDHHDLVPELFESRFGSRSGLFYRAAVLLERATFAVADGVISTNESYREVAIDRGHKRPERVRVVRSAPDLSRFVPVEPDPGLRRGRRHLLTYLGVMGPQDGVDYALRAIGHLRDDLGCTDVHVIMMGAGDALDDMVRLRDQLGLAGMVEFPGRVSDEFLRTCLSTADVCLAPDPLNPLNDVSTMNKIVEYMAMSRPIVSFDLKEARVSAGDAADYAEPNDEREFAGLIRDLLADPERRRRMGDAGRRRVEDRLSWERSEKELLGFYRAITGGGPTHRTGPWSTE</sequence>
<dbReference type="Proteomes" id="UP001464923">
    <property type="component" value="Unassembled WGS sequence"/>
</dbReference>
<dbReference type="Gene3D" id="3.30.460.40">
    <property type="match status" value="1"/>
</dbReference>
<feature type="domain" description="Glycosyltransferase subfamily 4-like N-terminal" evidence="4">
    <location>
        <begin position="694"/>
        <end position="869"/>
    </location>
</feature>
<keyword evidence="2" id="KW-0808">Transferase</keyword>
<dbReference type="InterPro" id="IPR039498">
    <property type="entry name" value="NTP_transf_5"/>
</dbReference>
<proteinExistence type="predicted"/>
<reference evidence="5 6" key="1">
    <citation type="submission" date="2024-03" db="EMBL/GenBank/DDBJ databases">
        <title>Draft genome sequence of Pseudonocardia tropica JCM 19149.</title>
        <authorList>
            <person name="Butdee W."/>
            <person name="Duangmal K."/>
        </authorList>
    </citation>
    <scope>NUCLEOTIDE SEQUENCE [LARGE SCALE GENOMIC DNA]</scope>
    <source>
        <strain evidence="5 6">JCM 19149</strain>
    </source>
</reference>
<dbReference type="RefSeq" id="WP_345644351.1">
    <property type="nucleotide sequence ID" value="NZ_BAABLY010000025.1"/>
</dbReference>
<dbReference type="InterPro" id="IPR001173">
    <property type="entry name" value="Glyco_trans_2-like"/>
</dbReference>
<evidence type="ECO:0000256" key="1">
    <source>
        <dbReference type="ARBA" id="ARBA00022676"/>
    </source>
</evidence>
<comment type="caution">
    <text evidence="5">The sequence shown here is derived from an EMBL/GenBank/DDBJ whole genome shotgun (WGS) entry which is preliminary data.</text>
</comment>
<dbReference type="PANTHER" id="PTHR43179:SF7">
    <property type="entry name" value="RHAMNOSYLTRANSFERASE WBBL"/>
    <property type="match status" value="1"/>
</dbReference>
<dbReference type="Pfam" id="PF00535">
    <property type="entry name" value="Glycos_transf_2"/>
    <property type="match status" value="1"/>
</dbReference>
<dbReference type="EMBL" id="JBEDNP010000010">
    <property type="protein sequence ID" value="MEQ3540652.1"/>
    <property type="molecule type" value="Genomic_DNA"/>
</dbReference>
<feature type="domain" description="Glycosyltransferase 2-like" evidence="3">
    <location>
        <begin position="2"/>
        <end position="129"/>
    </location>
</feature>
<keyword evidence="1" id="KW-0328">Glycosyltransferase</keyword>
<dbReference type="SUPFAM" id="SSF53756">
    <property type="entry name" value="UDP-Glycosyltransferase/glycogen phosphorylase"/>
    <property type="match status" value="1"/>
</dbReference>
<protein>
    <submittedName>
        <fullName evidence="5">Nucleotidyltransferase family protein</fullName>
    </submittedName>
</protein>
<dbReference type="Pfam" id="PF13439">
    <property type="entry name" value="Glyco_transf_4"/>
    <property type="match status" value="1"/>
</dbReference>
<gene>
    <name evidence="5" type="ORF">WHI96_17710</name>
</gene>
<evidence type="ECO:0000259" key="4">
    <source>
        <dbReference type="Pfam" id="PF13439"/>
    </source>
</evidence>
<keyword evidence="6" id="KW-1185">Reference proteome</keyword>
<evidence type="ECO:0000313" key="5">
    <source>
        <dbReference type="EMBL" id="MEQ3540652.1"/>
    </source>
</evidence>
<dbReference type="Pfam" id="PF13692">
    <property type="entry name" value="Glyco_trans_1_4"/>
    <property type="match status" value="1"/>
</dbReference>
<dbReference type="SUPFAM" id="SSF53448">
    <property type="entry name" value="Nucleotide-diphospho-sugar transferases"/>
    <property type="match status" value="1"/>
</dbReference>
<evidence type="ECO:0000259" key="3">
    <source>
        <dbReference type="Pfam" id="PF00535"/>
    </source>
</evidence>
<dbReference type="InterPro" id="IPR029044">
    <property type="entry name" value="Nucleotide-diphossugar_trans"/>
</dbReference>
<dbReference type="PANTHER" id="PTHR43179">
    <property type="entry name" value="RHAMNOSYLTRANSFERASE WBBL"/>
    <property type="match status" value="1"/>
</dbReference>
<organism evidence="5 6">
    <name type="scientific">Pseudonocardia tropica</name>
    <dbReference type="NCBI Taxonomy" id="681289"/>
    <lineage>
        <taxon>Bacteria</taxon>
        <taxon>Bacillati</taxon>
        <taxon>Actinomycetota</taxon>
        <taxon>Actinomycetes</taxon>
        <taxon>Pseudonocardiales</taxon>
        <taxon>Pseudonocardiaceae</taxon>
        <taxon>Pseudonocardia</taxon>
    </lineage>
</organism>
<evidence type="ECO:0000313" key="6">
    <source>
        <dbReference type="Proteomes" id="UP001464923"/>
    </source>
</evidence>
<accession>A0ABV1JXH3</accession>
<dbReference type="Pfam" id="PF14907">
    <property type="entry name" value="NTP_transf_5"/>
    <property type="match status" value="1"/>
</dbReference>
<dbReference type="Gene3D" id="3.40.50.2000">
    <property type="entry name" value="Glycogen Phosphorylase B"/>
    <property type="match status" value="2"/>
</dbReference>
<evidence type="ECO:0000256" key="2">
    <source>
        <dbReference type="ARBA" id="ARBA00022679"/>
    </source>
</evidence>
<dbReference type="CDD" id="cd03794">
    <property type="entry name" value="GT4_WbuB-like"/>
    <property type="match status" value="1"/>
</dbReference>
<dbReference type="Gene3D" id="3.90.550.10">
    <property type="entry name" value="Spore Coat Polysaccharide Biosynthesis Protein SpsA, Chain A"/>
    <property type="match status" value="1"/>
</dbReference>
<name>A0ABV1JXH3_9PSEU</name>
<dbReference type="InterPro" id="IPR028098">
    <property type="entry name" value="Glyco_trans_4-like_N"/>
</dbReference>